<dbReference type="PANTHER" id="PTHR42747">
    <property type="entry name" value="NITRONATE MONOOXYGENASE-RELATED"/>
    <property type="match status" value="1"/>
</dbReference>
<dbReference type="EMBL" id="NDIQ01000022">
    <property type="protein sequence ID" value="PRT56127.1"/>
    <property type="molecule type" value="Genomic_DNA"/>
</dbReference>
<dbReference type="CDD" id="cd04730">
    <property type="entry name" value="NPD_like"/>
    <property type="match status" value="1"/>
</dbReference>
<name>A0A2T0FMC9_9ASCO</name>
<comment type="caution">
    <text evidence="7">The sequence shown here is derived from an EMBL/GenBank/DDBJ whole genome shotgun (WGS) entry which is preliminary data.</text>
</comment>
<dbReference type="SUPFAM" id="SSF51412">
    <property type="entry name" value="Inosine monophosphate dehydrogenase (IMPDH)"/>
    <property type="match status" value="1"/>
</dbReference>
<organism evidence="7 8">
    <name type="scientific">Wickerhamiella sorbophila</name>
    <dbReference type="NCBI Taxonomy" id="45607"/>
    <lineage>
        <taxon>Eukaryota</taxon>
        <taxon>Fungi</taxon>
        <taxon>Dikarya</taxon>
        <taxon>Ascomycota</taxon>
        <taxon>Saccharomycotina</taxon>
        <taxon>Dipodascomycetes</taxon>
        <taxon>Dipodascales</taxon>
        <taxon>Trichomonascaceae</taxon>
        <taxon>Wickerhamiella</taxon>
    </lineage>
</organism>
<proteinExistence type="inferred from homology"/>
<dbReference type="STRING" id="45607.A0A2T0FMC9"/>
<evidence type="ECO:0000313" key="8">
    <source>
        <dbReference type="Proteomes" id="UP000238350"/>
    </source>
</evidence>
<dbReference type="OrthoDB" id="10265891at2759"/>
<dbReference type="InterPro" id="IPR013785">
    <property type="entry name" value="Aldolase_TIM"/>
</dbReference>
<keyword evidence="5" id="KW-0560">Oxidoreductase</keyword>
<keyword evidence="6 7" id="KW-0503">Monooxygenase</keyword>
<dbReference type="Pfam" id="PF03060">
    <property type="entry name" value="NMO"/>
    <property type="match status" value="1"/>
</dbReference>
<keyword evidence="8" id="KW-1185">Reference proteome</keyword>
<dbReference type="AlphaFoldDB" id="A0A2T0FMC9"/>
<evidence type="ECO:0000256" key="5">
    <source>
        <dbReference type="ARBA" id="ARBA00023002"/>
    </source>
</evidence>
<gene>
    <name evidence="7" type="ORF">B9G98_03747</name>
</gene>
<evidence type="ECO:0000256" key="1">
    <source>
        <dbReference type="ARBA" id="ARBA00001917"/>
    </source>
</evidence>
<dbReference type="GeneID" id="36517495"/>
<sequence>MWINELMLQLPVMVAPMAGVSKARLVIASLQNGMLGSLGAGMMSPDAIRQSVGEIRAATSKPFNINLFVVNNNPEFDAACGAAEWLRDYSAKYNYDFAVPTTYAHSFDEQFAAALECKPAILSFTFNIISQSQLDACHDNGIKVIGTATSLDEALTWQKLGADAICLQGIEAGGHRGNFLTSNLGIPLAELVDQVLPEINVPVIAAGGIMDGVDAARYLHKGVALVQLGTVFLAAPESELAEAWVDALKGNMGNTTTLTPSFSGKHARGIVNRFISESKDKPYFPYPVQNAYTASLRKQAGERKNSQDMSLWAGTEFPRARFVPISELAKLLKTEIELS</sequence>
<comment type="cofactor">
    <cofactor evidence="1">
        <name>FMN</name>
        <dbReference type="ChEBI" id="CHEBI:58210"/>
    </cofactor>
</comment>
<evidence type="ECO:0000256" key="2">
    <source>
        <dbReference type="ARBA" id="ARBA00009881"/>
    </source>
</evidence>
<comment type="similarity">
    <text evidence="2">Belongs to the nitronate monooxygenase family. NMO class I subfamily.</text>
</comment>
<accession>A0A2T0FMC9</accession>
<reference evidence="7 8" key="1">
    <citation type="submission" date="2017-04" db="EMBL/GenBank/DDBJ databases">
        <title>Genome sequencing of [Candida] sorbophila.</title>
        <authorList>
            <person name="Ahn J.O."/>
        </authorList>
    </citation>
    <scope>NUCLEOTIDE SEQUENCE [LARGE SCALE GENOMIC DNA]</scope>
    <source>
        <strain evidence="7 8">DS02</strain>
    </source>
</reference>
<keyword evidence="3" id="KW-0285">Flavoprotein</keyword>
<evidence type="ECO:0000256" key="4">
    <source>
        <dbReference type="ARBA" id="ARBA00022643"/>
    </source>
</evidence>
<keyword evidence="4" id="KW-0288">FMN</keyword>
<dbReference type="GO" id="GO:0018580">
    <property type="term" value="F:nitronate monooxygenase activity"/>
    <property type="evidence" value="ECO:0007669"/>
    <property type="project" value="InterPro"/>
</dbReference>
<dbReference type="Gene3D" id="3.20.20.70">
    <property type="entry name" value="Aldolase class I"/>
    <property type="match status" value="1"/>
</dbReference>
<dbReference type="RefSeq" id="XP_024666072.1">
    <property type="nucleotide sequence ID" value="XM_024810304.1"/>
</dbReference>
<dbReference type="PANTHER" id="PTHR42747:SF3">
    <property type="entry name" value="NITRONATE MONOOXYGENASE-RELATED"/>
    <property type="match status" value="1"/>
</dbReference>
<evidence type="ECO:0000256" key="6">
    <source>
        <dbReference type="ARBA" id="ARBA00023033"/>
    </source>
</evidence>
<dbReference type="Proteomes" id="UP000238350">
    <property type="component" value="Unassembled WGS sequence"/>
</dbReference>
<dbReference type="InterPro" id="IPR004136">
    <property type="entry name" value="NMO"/>
</dbReference>
<evidence type="ECO:0000256" key="3">
    <source>
        <dbReference type="ARBA" id="ARBA00022630"/>
    </source>
</evidence>
<protein>
    <submittedName>
        <fullName evidence="7">Putative nitronate monooxygenase</fullName>
    </submittedName>
</protein>
<evidence type="ECO:0000313" key="7">
    <source>
        <dbReference type="EMBL" id="PRT56127.1"/>
    </source>
</evidence>